<accession>A0A2R8BHC9</accession>
<sequence>MSDVSLPRLQHIIGSGVVAAVGVWVTYISFTQQPSEAFLFPRLIATVFVILAIWTFAKACLGWTKVGSGISMPQITNLVPGLLVALVYIFWAAKGLGFYTATAVAFFVLLSLYDPAPHTALKSWLKRMIITACFMAVMYGLFALLLKVYTPREILF</sequence>
<evidence type="ECO:0000259" key="2">
    <source>
        <dbReference type="Pfam" id="PF07331"/>
    </source>
</evidence>
<keyword evidence="1" id="KW-0812">Transmembrane</keyword>
<dbReference type="OrthoDB" id="7846871at2"/>
<dbReference type="RefSeq" id="WP_108829362.1">
    <property type="nucleotide sequence ID" value="NZ_OMOR01000001.1"/>
</dbReference>
<dbReference type="AlphaFoldDB" id="A0A2R8BHC9"/>
<organism evidence="3 4">
    <name type="scientific">Ascidiaceihabitans donghaensis</name>
    <dbReference type="NCBI Taxonomy" id="1510460"/>
    <lineage>
        <taxon>Bacteria</taxon>
        <taxon>Pseudomonadati</taxon>
        <taxon>Pseudomonadota</taxon>
        <taxon>Alphaproteobacteria</taxon>
        <taxon>Rhodobacterales</taxon>
        <taxon>Paracoccaceae</taxon>
        <taxon>Ascidiaceihabitans</taxon>
    </lineage>
</organism>
<protein>
    <recommendedName>
        <fullName evidence="2">DUF1468 domain-containing protein</fullName>
    </recommendedName>
</protein>
<keyword evidence="1" id="KW-1133">Transmembrane helix</keyword>
<evidence type="ECO:0000313" key="3">
    <source>
        <dbReference type="EMBL" id="SPH22418.1"/>
    </source>
</evidence>
<feature type="transmembrane region" description="Helical" evidence="1">
    <location>
        <begin position="42"/>
        <end position="63"/>
    </location>
</feature>
<name>A0A2R8BHC9_9RHOB</name>
<dbReference type="Pfam" id="PF07331">
    <property type="entry name" value="TctB"/>
    <property type="match status" value="1"/>
</dbReference>
<dbReference type="Proteomes" id="UP000244880">
    <property type="component" value="Unassembled WGS sequence"/>
</dbReference>
<proteinExistence type="predicted"/>
<keyword evidence="1" id="KW-0472">Membrane</keyword>
<evidence type="ECO:0000256" key="1">
    <source>
        <dbReference type="SAM" id="Phobius"/>
    </source>
</evidence>
<gene>
    <name evidence="3" type="ORF">ASD8599_03161</name>
</gene>
<evidence type="ECO:0000313" key="4">
    <source>
        <dbReference type="Proteomes" id="UP000244880"/>
    </source>
</evidence>
<keyword evidence="4" id="KW-1185">Reference proteome</keyword>
<feature type="transmembrane region" description="Helical" evidence="1">
    <location>
        <begin position="98"/>
        <end position="116"/>
    </location>
</feature>
<dbReference type="InterPro" id="IPR009936">
    <property type="entry name" value="DUF1468"/>
</dbReference>
<feature type="transmembrane region" description="Helical" evidence="1">
    <location>
        <begin position="12"/>
        <end position="30"/>
    </location>
</feature>
<feature type="transmembrane region" description="Helical" evidence="1">
    <location>
        <begin position="128"/>
        <end position="149"/>
    </location>
</feature>
<dbReference type="EMBL" id="OMOR01000001">
    <property type="protein sequence ID" value="SPH22418.1"/>
    <property type="molecule type" value="Genomic_DNA"/>
</dbReference>
<feature type="transmembrane region" description="Helical" evidence="1">
    <location>
        <begin position="75"/>
        <end position="92"/>
    </location>
</feature>
<reference evidence="3 4" key="1">
    <citation type="submission" date="2018-03" db="EMBL/GenBank/DDBJ databases">
        <authorList>
            <person name="Keele B.F."/>
        </authorList>
    </citation>
    <scope>NUCLEOTIDE SEQUENCE [LARGE SCALE GENOMIC DNA]</scope>
    <source>
        <strain evidence="3 4">CECT 8599</strain>
    </source>
</reference>
<feature type="domain" description="DUF1468" evidence="2">
    <location>
        <begin position="15"/>
        <end position="151"/>
    </location>
</feature>